<reference evidence="2 3" key="1">
    <citation type="submission" date="2018-03" db="EMBL/GenBank/DDBJ databases">
        <title>Genomic Encyclopedia of Archaeal and Bacterial Type Strains, Phase II (KMG-II): from individual species to whole genera.</title>
        <authorList>
            <person name="Goeker M."/>
        </authorList>
    </citation>
    <scope>NUCLEOTIDE SEQUENCE [LARGE SCALE GENOMIC DNA]</scope>
    <source>
        <strain evidence="2 3">DSM 28354</strain>
    </source>
</reference>
<keyword evidence="2" id="KW-0238">DNA-binding</keyword>
<evidence type="ECO:0000313" key="2">
    <source>
        <dbReference type="EMBL" id="PRY35428.1"/>
    </source>
</evidence>
<dbReference type="InterPro" id="IPR007492">
    <property type="entry name" value="LytTR_DNA-bd_dom"/>
</dbReference>
<dbReference type="RefSeq" id="WP_106138949.1">
    <property type="nucleotide sequence ID" value="NZ_PVTE01000014.1"/>
</dbReference>
<name>A0A2T0SPU5_9BACT</name>
<proteinExistence type="predicted"/>
<keyword evidence="3" id="KW-1185">Reference proteome</keyword>
<sequence length="125" mass="14448">MKRINLTSQSDAISYLSSNSNYTTIYCTDETNWLLAKTLKACLVELPAFIRLHRQYAVNPRYIVKVRLVAPKTAEVLVGTTWLPVSRRLFREVDQKMGLTQPGPGRGRWHYVDIKHDQPVRGDRF</sequence>
<feature type="domain" description="HTH LytTR-type" evidence="1">
    <location>
        <begin position="1"/>
        <end position="99"/>
    </location>
</feature>
<organism evidence="2 3">
    <name type="scientific">Spirosoma oryzae</name>
    <dbReference type="NCBI Taxonomy" id="1469603"/>
    <lineage>
        <taxon>Bacteria</taxon>
        <taxon>Pseudomonadati</taxon>
        <taxon>Bacteroidota</taxon>
        <taxon>Cytophagia</taxon>
        <taxon>Cytophagales</taxon>
        <taxon>Cytophagaceae</taxon>
        <taxon>Spirosoma</taxon>
    </lineage>
</organism>
<dbReference type="Gene3D" id="2.40.50.1020">
    <property type="entry name" value="LytTr DNA-binding domain"/>
    <property type="match status" value="1"/>
</dbReference>
<dbReference type="PROSITE" id="PS50930">
    <property type="entry name" value="HTH_LYTTR"/>
    <property type="match status" value="1"/>
</dbReference>
<dbReference type="OrthoDB" id="960451at2"/>
<evidence type="ECO:0000313" key="3">
    <source>
        <dbReference type="Proteomes" id="UP000238375"/>
    </source>
</evidence>
<dbReference type="Proteomes" id="UP000238375">
    <property type="component" value="Unassembled WGS sequence"/>
</dbReference>
<comment type="caution">
    <text evidence="2">The sequence shown here is derived from an EMBL/GenBank/DDBJ whole genome shotgun (WGS) entry which is preliminary data.</text>
</comment>
<dbReference type="Pfam" id="PF04397">
    <property type="entry name" value="LytTR"/>
    <property type="match status" value="1"/>
</dbReference>
<dbReference type="EMBL" id="PVTE01000014">
    <property type="protein sequence ID" value="PRY35428.1"/>
    <property type="molecule type" value="Genomic_DNA"/>
</dbReference>
<protein>
    <submittedName>
        <fullName evidence="2">LytTr DNA-binding domain-containing protein</fullName>
    </submittedName>
</protein>
<gene>
    <name evidence="2" type="ORF">CLV58_11412</name>
</gene>
<dbReference type="AlphaFoldDB" id="A0A2T0SPU5"/>
<accession>A0A2T0SPU5</accession>
<dbReference type="GO" id="GO:0003677">
    <property type="term" value="F:DNA binding"/>
    <property type="evidence" value="ECO:0007669"/>
    <property type="project" value="UniProtKB-KW"/>
</dbReference>
<dbReference type="SMART" id="SM00850">
    <property type="entry name" value="LytTR"/>
    <property type="match status" value="1"/>
</dbReference>
<evidence type="ECO:0000259" key="1">
    <source>
        <dbReference type="PROSITE" id="PS50930"/>
    </source>
</evidence>